<comment type="caution">
    <text evidence="2">The sequence shown here is derived from an EMBL/GenBank/DDBJ whole genome shotgun (WGS) entry which is preliminary data.</text>
</comment>
<keyword evidence="3" id="KW-1185">Reference proteome</keyword>
<accession>A0ABR4K033</accession>
<dbReference type="EMBL" id="JBFXLU010000070">
    <property type="protein sequence ID" value="KAL2845645.1"/>
    <property type="molecule type" value="Genomic_DNA"/>
</dbReference>
<dbReference type="Gene3D" id="2.40.70.10">
    <property type="entry name" value="Acid Proteases"/>
    <property type="match status" value="1"/>
</dbReference>
<dbReference type="Proteomes" id="UP001610446">
    <property type="component" value="Unassembled WGS sequence"/>
</dbReference>
<dbReference type="InterPro" id="IPR021109">
    <property type="entry name" value="Peptidase_aspartic_dom_sf"/>
</dbReference>
<proteinExistence type="predicted"/>
<protein>
    <submittedName>
        <fullName evidence="2">Uncharacterized protein</fullName>
    </submittedName>
</protein>
<name>A0ABR4K033_9EURO</name>
<gene>
    <name evidence="2" type="ORF">BJY01DRAFT_214027</name>
</gene>
<evidence type="ECO:0000313" key="3">
    <source>
        <dbReference type="Proteomes" id="UP001610446"/>
    </source>
</evidence>
<organism evidence="2 3">
    <name type="scientific">Aspergillus pseudoustus</name>
    <dbReference type="NCBI Taxonomy" id="1810923"/>
    <lineage>
        <taxon>Eukaryota</taxon>
        <taxon>Fungi</taxon>
        <taxon>Dikarya</taxon>
        <taxon>Ascomycota</taxon>
        <taxon>Pezizomycotina</taxon>
        <taxon>Eurotiomycetes</taxon>
        <taxon>Eurotiomycetidae</taxon>
        <taxon>Eurotiales</taxon>
        <taxon>Aspergillaceae</taxon>
        <taxon>Aspergillus</taxon>
        <taxon>Aspergillus subgen. Nidulantes</taxon>
    </lineage>
</organism>
<dbReference type="CDD" id="cd00303">
    <property type="entry name" value="retropepsin_like"/>
    <property type="match status" value="1"/>
</dbReference>
<evidence type="ECO:0000256" key="1">
    <source>
        <dbReference type="SAM" id="MobiDB-lite"/>
    </source>
</evidence>
<sequence length="133" mass="15935">MPKDALGMNAWLDTGSVRDLMDYRHFDRLKETHNIRLEPSDVDIVTLNDEEIEVHGIARNVVWQLREGYKTYHSDFYVLKMDQYDVLAGWDTIFKYELLKLGPDIKSHNDKTREKEKHWRRRQRELTKSFPGI</sequence>
<feature type="compositionally biased region" description="Basic and acidic residues" evidence="1">
    <location>
        <begin position="107"/>
        <end position="117"/>
    </location>
</feature>
<evidence type="ECO:0000313" key="2">
    <source>
        <dbReference type="EMBL" id="KAL2845645.1"/>
    </source>
</evidence>
<reference evidence="2 3" key="1">
    <citation type="submission" date="2024-07" db="EMBL/GenBank/DDBJ databases">
        <title>Section-level genome sequencing and comparative genomics of Aspergillus sections Usti and Cavernicolus.</title>
        <authorList>
            <consortium name="Lawrence Berkeley National Laboratory"/>
            <person name="Nybo J.L."/>
            <person name="Vesth T.C."/>
            <person name="Theobald S."/>
            <person name="Frisvad J.C."/>
            <person name="Larsen T.O."/>
            <person name="Kjaerboelling I."/>
            <person name="Rothschild-Mancinelli K."/>
            <person name="Lyhne E.K."/>
            <person name="Kogle M.E."/>
            <person name="Barry K."/>
            <person name="Clum A."/>
            <person name="Na H."/>
            <person name="Ledsgaard L."/>
            <person name="Lin J."/>
            <person name="Lipzen A."/>
            <person name="Kuo A."/>
            <person name="Riley R."/>
            <person name="Mondo S."/>
            <person name="Labutti K."/>
            <person name="Haridas S."/>
            <person name="Pangalinan J."/>
            <person name="Salamov A.A."/>
            <person name="Simmons B.A."/>
            <person name="Magnuson J.K."/>
            <person name="Chen J."/>
            <person name="Drula E."/>
            <person name="Henrissat B."/>
            <person name="Wiebenga A."/>
            <person name="Lubbers R.J."/>
            <person name="Gomes A.C."/>
            <person name="Makela M.R."/>
            <person name="Stajich J."/>
            <person name="Grigoriev I.V."/>
            <person name="Mortensen U.H."/>
            <person name="De Vries R.P."/>
            <person name="Baker S.E."/>
            <person name="Andersen M.R."/>
        </authorList>
    </citation>
    <scope>NUCLEOTIDE SEQUENCE [LARGE SCALE GENOMIC DNA]</scope>
    <source>
        <strain evidence="2 3">CBS 123904</strain>
    </source>
</reference>
<feature type="region of interest" description="Disordered" evidence="1">
    <location>
        <begin position="107"/>
        <end position="133"/>
    </location>
</feature>